<keyword evidence="2" id="KW-1185">Reference proteome</keyword>
<proteinExistence type="predicted"/>
<dbReference type="Proteomes" id="UP000541636">
    <property type="component" value="Unassembled WGS sequence"/>
</dbReference>
<organism evidence="1 2">
    <name type="scientific">Oleiagrimonas citrea</name>
    <dbReference type="NCBI Taxonomy" id="1665687"/>
    <lineage>
        <taxon>Bacteria</taxon>
        <taxon>Pseudomonadati</taxon>
        <taxon>Pseudomonadota</taxon>
        <taxon>Gammaproteobacteria</taxon>
        <taxon>Lysobacterales</taxon>
        <taxon>Rhodanobacteraceae</taxon>
        <taxon>Oleiagrimonas</taxon>
    </lineage>
</organism>
<dbReference type="AlphaFoldDB" id="A0A846ZLG5"/>
<gene>
    <name evidence="1" type="ORF">HF690_04885</name>
</gene>
<dbReference type="RefSeq" id="WP_113064366.1">
    <property type="nucleotide sequence ID" value="NZ_JAAZQD010000002.1"/>
</dbReference>
<name>A0A846ZLG5_9GAMM</name>
<dbReference type="Pfam" id="PF04325">
    <property type="entry name" value="DUF465"/>
    <property type="match status" value="1"/>
</dbReference>
<dbReference type="InterPro" id="IPR007420">
    <property type="entry name" value="DUF465"/>
</dbReference>
<dbReference type="EMBL" id="JAAZQD010000002">
    <property type="protein sequence ID" value="NKZ38291.1"/>
    <property type="molecule type" value="Genomic_DNA"/>
</dbReference>
<sequence>MFENQSHEDLEALMKADTEFRRLYRHHQELDSKVQDAELGVLPMDDVTLACMKKEKLQAKDRLLRMWGERYASVH</sequence>
<accession>A0A846ZLG5</accession>
<protein>
    <submittedName>
        <fullName evidence="1">YdcH family protein</fullName>
    </submittedName>
</protein>
<dbReference type="Gene3D" id="6.10.280.50">
    <property type="match status" value="1"/>
</dbReference>
<dbReference type="InterPro" id="IPR038444">
    <property type="entry name" value="DUF465_sf"/>
</dbReference>
<reference evidence="1 2" key="1">
    <citation type="journal article" date="2017" name="Int. J. Syst. Evol. Microbiol.">
        <title>Oleiagrimonas citrea sp. nov., a marine bacterium isolated from tidal flat sediment and emended description of the genus Oleiagrimonas Fang et al. 2015 and Oleiagrimonas soli.</title>
        <authorList>
            <person name="Yang S.H."/>
            <person name="Seo H.S."/>
            <person name="Seong C.N."/>
            <person name="Kwon K.K."/>
        </authorList>
    </citation>
    <scope>NUCLEOTIDE SEQUENCE [LARGE SCALE GENOMIC DNA]</scope>
    <source>
        <strain evidence="1 2">MEBiC09124</strain>
    </source>
</reference>
<comment type="caution">
    <text evidence="1">The sequence shown here is derived from an EMBL/GenBank/DDBJ whole genome shotgun (WGS) entry which is preliminary data.</text>
</comment>
<evidence type="ECO:0000313" key="2">
    <source>
        <dbReference type="Proteomes" id="UP000541636"/>
    </source>
</evidence>
<evidence type="ECO:0000313" key="1">
    <source>
        <dbReference type="EMBL" id="NKZ38291.1"/>
    </source>
</evidence>